<feature type="transmembrane region" description="Helical" evidence="2">
    <location>
        <begin position="95"/>
        <end position="114"/>
    </location>
</feature>
<feature type="transmembrane region" description="Helical" evidence="2">
    <location>
        <begin position="35"/>
        <end position="56"/>
    </location>
</feature>
<keyword evidence="2" id="KW-0812">Transmembrane</keyword>
<evidence type="ECO:0000256" key="1">
    <source>
        <dbReference type="SAM" id="MobiDB-lite"/>
    </source>
</evidence>
<keyword evidence="4" id="KW-1185">Reference proteome</keyword>
<feature type="compositionally biased region" description="Polar residues" evidence="1">
    <location>
        <begin position="311"/>
        <end position="322"/>
    </location>
</feature>
<feature type="transmembrane region" description="Helical" evidence="2">
    <location>
        <begin position="123"/>
        <end position="142"/>
    </location>
</feature>
<protein>
    <submittedName>
        <fullName evidence="3">Uncharacterized protein</fullName>
    </submittedName>
</protein>
<reference evidence="3 4" key="1">
    <citation type="submission" date="2014-04" db="EMBL/GenBank/DDBJ databases">
        <title>Draft genome sequence of Photobacterium halotolerans S2753: a solonamide, ngercheumicin and holomycin producer.</title>
        <authorList>
            <person name="Machado H.R."/>
            <person name="Gram L."/>
        </authorList>
    </citation>
    <scope>NUCLEOTIDE SEQUENCE [LARGE SCALE GENOMIC DNA]</scope>
    <source>
        <strain evidence="3 4">S2753</strain>
    </source>
</reference>
<comment type="caution">
    <text evidence="3">The sequence shown here is derived from an EMBL/GenBank/DDBJ whole genome shotgun (WGS) entry which is preliminary data.</text>
</comment>
<dbReference type="EMBL" id="JMIB01000027">
    <property type="protein sequence ID" value="KDM90998.1"/>
    <property type="molecule type" value="Genomic_DNA"/>
</dbReference>
<dbReference type="STRING" id="1654360.EA58_14700"/>
<feature type="transmembrane region" description="Helical" evidence="2">
    <location>
        <begin position="265"/>
        <end position="284"/>
    </location>
</feature>
<keyword evidence="2" id="KW-1133">Transmembrane helix</keyword>
<evidence type="ECO:0000256" key="2">
    <source>
        <dbReference type="SAM" id="Phobius"/>
    </source>
</evidence>
<sequence length="322" mass="36921">MIRTANIKIKMIGRIENLTNYSLVDNFVTGNLGSIPFYGAKFNLSFAILLFFYLIFRRNTSWKHIPLLAFLAIPFLHSDQILFETFTPSSDNPQTPHIMLLIFSASVLTLMACVKKTRTLPRIFGSIVALALVAAFLIIHAATINIKLKEQVAMIMDAHFSVFNATFQSRSSETFLYYCEEEKIHCLTSLPTEKDKETIKQVLGGLSDRAFKVIDSGDEYIQMYSLDIQKSAFIFMYGKVDDTVRLIIDFDNLHQAHRSCLIVMYVWYFIISSLWLYGGLFLYCKHISMFQRRTKHTLSPQRPEKIESGTMKPQSSQGAKEK</sequence>
<feature type="transmembrane region" description="Helical" evidence="2">
    <location>
        <begin position="65"/>
        <end position="83"/>
    </location>
</feature>
<name>A0A066RUD0_9GAMM</name>
<keyword evidence="2" id="KW-0472">Membrane</keyword>
<dbReference type="AlphaFoldDB" id="A0A066RUD0"/>
<feature type="region of interest" description="Disordered" evidence="1">
    <location>
        <begin position="298"/>
        <end position="322"/>
    </location>
</feature>
<accession>A0A066RUD0</accession>
<evidence type="ECO:0000313" key="4">
    <source>
        <dbReference type="Proteomes" id="UP000027192"/>
    </source>
</evidence>
<proteinExistence type="predicted"/>
<organism evidence="3 4">
    <name type="scientific">Photobacterium galatheae</name>
    <dbReference type="NCBI Taxonomy" id="1654360"/>
    <lineage>
        <taxon>Bacteria</taxon>
        <taxon>Pseudomonadati</taxon>
        <taxon>Pseudomonadota</taxon>
        <taxon>Gammaproteobacteria</taxon>
        <taxon>Vibrionales</taxon>
        <taxon>Vibrionaceae</taxon>
        <taxon>Photobacterium</taxon>
    </lineage>
</organism>
<evidence type="ECO:0000313" key="3">
    <source>
        <dbReference type="EMBL" id="KDM90998.1"/>
    </source>
</evidence>
<gene>
    <name evidence="3" type="ORF">EA58_14700</name>
</gene>
<dbReference type="Proteomes" id="UP000027192">
    <property type="component" value="Unassembled WGS sequence"/>
</dbReference>